<gene>
    <name evidence="11" type="ORF">BU14_0185s0020</name>
</gene>
<dbReference type="InterPro" id="IPR029057">
    <property type="entry name" value="PRTase-like"/>
</dbReference>
<evidence type="ECO:0000256" key="2">
    <source>
        <dbReference type="ARBA" id="ARBA00005180"/>
    </source>
</evidence>
<dbReference type="GO" id="GO:0004845">
    <property type="term" value="F:uracil phosphoribosyltransferase activity"/>
    <property type="evidence" value="ECO:0007669"/>
    <property type="project" value="UniProtKB-EC"/>
</dbReference>
<dbReference type="GO" id="GO:0008655">
    <property type="term" value="P:pyrimidine-containing compound salvage"/>
    <property type="evidence" value="ECO:0007669"/>
    <property type="project" value="UniProtKB-ARBA"/>
</dbReference>
<evidence type="ECO:0000256" key="1">
    <source>
        <dbReference type="ARBA" id="ARBA00001946"/>
    </source>
</evidence>
<keyword evidence="9" id="KW-0342">GTP-binding</keyword>
<dbReference type="GO" id="GO:0005525">
    <property type="term" value="F:GTP binding"/>
    <property type="evidence" value="ECO:0007669"/>
    <property type="project" value="UniProtKB-KW"/>
</dbReference>
<dbReference type="InterPro" id="IPR000836">
    <property type="entry name" value="PRTase_dom"/>
</dbReference>
<dbReference type="Pfam" id="PF14681">
    <property type="entry name" value="UPRTase"/>
    <property type="match status" value="1"/>
</dbReference>
<evidence type="ECO:0000256" key="7">
    <source>
        <dbReference type="ARBA" id="ARBA00022679"/>
    </source>
</evidence>
<dbReference type="SUPFAM" id="SSF53271">
    <property type="entry name" value="PRTase-like"/>
    <property type="match status" value="1"/>
</dbReference>
<keyword evidence="7" id="KW-0808">Transferase</keyword>
<comment type="cofactor">
    <cofactor evidence="1">
        <name>Mg(2+)</name>
        <dbReference type="ChEBI" id="CHEBI:18420"/>
    </cofactor>
</comment>
<protein>
    <recommendedName>
        <fullName evidence="4">uracil phosphoribosyltransferase</fullName>
        <ecNumber evidence="4">2.4.2.9</ecNumber>
    </recommendedName>
</protein>
<dbReference type="EMBL" id="KV918862">
    <property type="protein sequence ID" value="OSX76559.1"/>
    <property type="molecule type" value="Genomic_DNA"/>
</dbReference>
<dbReference type="EC" id="2.4.2.9" evidence="4"/>
<evidence type="ECO:0000256" key="6">
    <source>
        <dbReference type="ARBA" id="ARBA00022676"/>
    </source>
</evidence>
<evidence type="ECO:0000259" key="10">
    <source>
        <dbReference type="Pfam" id="PF14681"/>
    </source>
</evidence>
<name>A0A1X6P6N0_PORUM</name>
<dbReference type="FunFam" id="3.40.50.2020:FF:000023">
    <property type="entry name" value="Probable uracil phosphoribosyltransferase"/>
    <property type="match status" value="1"/>
</dbReference>
<evidence type="ECO:0000256" key="3">
    <source>
        <dbReference type="ARBA" id="ARBA00009516"/>
    </source>
</evidence>
<evidence type="ECO:0000256" key="5">
    <source>
        <dbReference type="ARBA" id="ARBA00022533"/>
    </source>
</evidence>
<keyword evidence="8" id="KW-0547">Nucleotide-binding</keyword>
<reference evidence="11 12" key="1">
    <citation type="submission" date="2017-03" db="EMBL/GenBank/DDBJ databases">
        <title>WGS assembly of Porphyra umbilicalis.</title>
        <authorList>
            <person name="Brawley S.H."/>
            <person name="Blouin N.A."/>
            <person name="Ficko-Blean E."/>
            <person name="Wheeler G.L."/>
            <person name="Lohr M."/>
            <person name="Goodson H.V."/>
            <person name="Jenkins J.W."/>
            <person name="Blaby-Haas C.E."/>
            <person name="Helliwell K.E."/>
            <person name="Chan C."/>
            <person name="Marriage T."/>
            <person name="Bhattacharya D."/>
            <person name="Klein A.S."/>
            <person name="Badis Y."/>
            <person name="Brodie J."/>
            <person name="Cao Y."/>
            <person name="Collen J."/>
            <person name="Dittami S.M."/>
            <person name="Gachon C.M."/>
            <person name="Green B.R."/>
            <person name="Karpowicz S."/>
            <person name="Kim J.W."/>
            <person name="Kudahl U."/>
            <person name="Lin S."/>
            <person name="Michel G."/>
            <person name="Mittag M."/>
            <person name="Olson B.J."/>
            <person name="Pangilinan J."/>
            <person name="Peng Y."/>
            <person name="Qiu H."/>
            <person name="Shu S."/>
            <person name="Singer J.T."/>
            <person name="Smith A.G."/>
            <person name="Sprecher B.N."/>
            <person name="Wagner V."/>
            <person name="Wang W."/>
            <person name="Wang Z.-Y."/>
            <person name="Yan J."/>
            <person name="Yarish C."/>
            <person name="Zoeuner-Riek S."/>
            <person name="Zhuang Y."/>
            <person name="Zou Y."/>
            <person name="Lindquist E.A."/>
            <person name="Grimwood J."/>
            <person name="Barry K."/>
            <person name="Rokhsar D.S."/>
            <person name="Schmutz J."/>
            <person name="Stiller J.W."/>
            <person name="Grossman A.R."/>
            <person name="Prochnik S.E."/>
        </authorList>
    </citation>
    <scope>NUCLEOTIDE SEQUENCE [LARGE SCALE GENOMIC DNA]</scope>
    <source>
        <strain evidence="11">4086291</strain>
    </source>
</reference>
<dbReference type="OrthoDB" id="106623at2759"/>
<dbReference type="Gene3D" id="3.40.50.2020">
    <property type="match status" value="1"/>
</dbReference>
<evidence type="ECO:0000256" key="8">
    <source>
        <dbReference type="ARBA" id="ARBA00022741"/>
    </source>
</evidence>
<dbReference type="NCBIfam" id="NF001097">
    <property type="entry name" value="PRK00129.1"/>
    <property type="match status" value="1"/>
</dbReference>
<proteinExistence type="inferred from homology"/>
<comment type="pathway">
    <text evidence="2">Pyrimidine metabolism; UMP biosynthesis via salvage pathway; UMP from uracil: step 1/1.</text>
</comment>
<evidence type="ECO:0000313" key="12">
    <source>
        <dbReference type="Proteomes" id="UP000218209"/>
    </source>
</evidence>
<keyword evidence="12" id="KW-1185">Reference proteome</keyword>
<evidence type="ECO:0000256" key="4">
    <source>
        <dbReference type="ARBA" id="ARBA00011894"/>
    </source>
</evidence>
<evidence type="ECO:0000313" key="11">
    <source>
        <dbReference type="EMBL" id="OSX76559.1"/>
    </source>
</evidence>
<keyword evidence="6" id="KW-0328">Glycosyltransferase</keyword>
<comment type="similarity">
    <text evidence="3">Belongs to the UPRTase family.</text>
</comment>
<accession>A0A1X6P6N0</accession>
<sequence>MGTIRHTVSIGQSFFISHPSYSHRLLGPACCYTGVASAPRPPPSPCGAMATNGAAGGPSTPATGSSLAAGGGGSGGAAGAVSYPPPSATSSELPAFELPPNVRLHPPTAQIRALMTIIRSAETSRADWIFSADRVIRLIVEFALNFLPVSPVTVTTPVDGAVHEGVAFSGKILGVSVVRAGEAMEPALRSCCRSCRIGKILIQRDEATAAPTLFFAKLPDDVASRHVLLLDPMLATGGSARMAIQALLDAGVPQSKIVFVSVLAARQGLAAVCAAYPDVSVVTAAVDAGLNAKKFIVPGVGDFGDRYFGTD</sequence>
<evidence type="ECO:0000256" key="9">
    <source>
        <dbReference type="ARBA" id="ARBA00023134"/>
    </source>
</evidence>
<organism evidence="11 12">
    <name type="scientific">Porphyra umbilicalis</name>
    <name type="common">Purple laver</name>
    <name type="synonym">Red alga</name>
    <dbReference type="NCBI Taxonomy" id="2786"/>
    <lineage>
        <taxon>Eukaryota</taxon>
        <taxon>Rhodophyta</taxon>
        <taxon>Bangiophyceae</taxon>
        <taxon>Bangiales</taxon>
        <taxon>Bangiaceae</taxon>
        <taxon>Porphyra</taxon>
    </lineage>
</organism>
<keyword evidence="5" id="KW-0021">Allosteric enzyme</keyword>
<dbReference type="AlphaFoldDB" id="A0A1X6P6N0"/>
<dbReference type="CDD" id="cd06223">
    <property type="entry name" value="PRTases_typeI"/>
    <property type="match status" value="1"/>
</dbReference>
<feature type="domain" description="Phosphoribosyltransferase" evidence="10">
    <location>
        <begin position="107"/>
        <end position="310"/>
    </location>
</feature>
<dbReference type="Proteomes" id="UP000218209">
    <property type="component" value="Unassembled WGS sequence"/>
</dbReference>